<dbReference type="NCBIfam" id="NF040941">
    <property type="entry name" value="GGGWT_bact"/>
    <property type="match status" value="1"/>
</dbReference>
<dbReference type="SUPFAM" id="SSF49854">
    <property type="entry name" value="Spermadhesin, CUB domain"/>
    <property type="match status" value="1"/>
</dbReference>
<dbReference type="SMART" id="SM00034">
    <property type="entry name" value="CLECT"/>
    <property type="match status" value="2"/>
</dbReference>
<evidence type="ECO:0000313" key="26">
    <source>
        <dbReference type="Proteomes" id="UP000225706"/>
    </source>
</evidence>
<feature type="transmembrane region" description="Helical" evidence="15">
    <location>
        <begin position="4536"/>
        <end position="4556"/>
    </location>
</feature>
<gene>
    <name evidence="25" type="primary">FIBCD1</name>
    <name evidence="25" type="ORF">AWC38_SpisGene9824</name>
</gene>
<dbReference type="GO" id="GO:0008201">
    <property type="term" value="F:heparin binding"/>
    <property type="evidence" value="ECO:0007669"/>
    <property type="project" value="UniProtKB-KW"/>
</dbReference>
<dbReference type="SMART" id="SM00060">
    <property type="entry name" value="FN3"/>
    <property type="match status" value="9"/>
</dbReference>
<evidence type="ECO:0000256" key="10">
    <source>
        <dbReference type="ARBA" id="ARBA00022837"/>
    </source>
</evidence>
<dbReference type="InterPro" id="IPR000998">
    <property type="entry name" value="MAM_dom"/>
</dbReference>
<feature type="domain" description="Fibronectin type-III" evidence="21">
    <location>
        <begin position="4115"/>
        <end position="4212"/>
    </location>
</feature>
<evidence type="ECO:0000259" key="24">
    <source>
        <dbReference type="PROSITE" id="PS51886"/>
    </source>
</evidence>
<dbReference type="SUPFAM" id="SSF49899">
    <property type="entry name" value="Concanavalin A-like lectins/glucanases"/>
    <property type="match status" value="4"/>
</dbReference>
<comment type="subcellular location">
    <subcellularLocation>
        <location evidence="1">Secreted</location>
        <location evidence="1">Extracellular space</location>
        <location evidence="1">Extracellular matrix</location>
    </subcellularLocation>
</comment>
<dbReference type="CDD" id="cd00057">
    <property type="entry name" value="FA58C"/>
    <property type="match status" value="7"/>
</dbReference>
<feature type="domain" description="CUB" evidence="16">
    <location>
        <begin position="627"/>
        <end position="735"/>
    </location>
</feature>
<dbReference type="Gene3D" id="3.10.100.10">
    <property type="entry name" value="Mannose-Binding Protein A, subunit A"/>
    <property type="match status" value="2"/>
</dbReference>
<keyword evidence="15" id="KW-1133">Transmembrane helix</keyword>
<evidence type="ECO:0000259" key="22">
    <source>
        <dbReference type="PROSITE" id="PS51406"/>
    </source>
</evidence>
<feature type="domain" description="F5/8 type C" evidence="17">
    <location>
        <begin position="1656"/>
        <end position="1806"/>
    </location>
</feature>
<keyword evidence="4" id="KW-0964">Secreted</keyword>
<organism evidence="25 26">
    <name type="scientific">Stylophora pistillata</name>
    <name type="common">Smooth cauliflower coral</name>
    <dbReference type="NCBI Taxonomy" id="50429"/>
    <lineage>
        <taxon>Eukaryota</taxon>
        <taxon>Metazoa</taxon>
        <taxon>Cnidaria</taxon>
        <taxon>Anthozoa</taxon>
        <taxon>Hexacorallia</taxon>
        <taxon>Scleractinia</taxon>
        <taxon>Astrocoeniina</taxon>
        <taxon>Pocilloporidae</taxon>
        <taxon>Stylophora</taxon>
    </lineage>
</organism>
<dbReference type="CDD" id="cd00087">
    <property type="entry name" value="FReD"/>
    <property type="match status" value="1"/>
</dbReference>
<dbReference type="PROSITE" id="PS50060">
    <property type="entry name" value="MAM_2"/>
    <property type="match status" value="1"/>
</dbReference>
<dbReference type="FunFam" id="2.60.120.260:FF:000002">
    <property type="entry name" value="Coagulation factor VIII"/>
    <property type="match status" value="2"/>
</dbReference>
<feature type="domain" description="Pentraxin (PTX)" evidence="23">
    <location>
        <begin position="950"/>
        <end position="1140"/>
    </location>
</feature>
<dbReference type="Gene3D" id="1.10.287.70">
    <property type="match status" value="1"/>
</dbReference>
<evidence type="ECO:0000259" key="23">
    <source>
        <dbReference type="PROSITE" id="PS51828"/>
    </source>
</evidence>
<feature type="domain" description="Fibronectin type-III" evidence="21">
    <location>
        <begin position="3448"/>
        <end position="3538"/>
    </location>
</feature>
<feature type="domain" description="Fibronectin type-III" evidence="21">
    <location>
        <begin position="3348"/>
        <end position="3443"/>
    </location>
</feature>
<evidence type="ECO:0000256" key="1">
    <source>
        <dbReference type="ARBA" id="ARBA00004498"/>
    </source>
</evidence>
<dbReference type="PROSITE" id="PS50041">
    <property type="entry name" value="C_TYPE_LECTIN_2"/>
    <property type="match status" value="2"/>
</dbReference>
<dbReference type="PROSITE" id="PS01286">
    <property type="entry name" value="FA58C_2"/>
    <property type="match status" value="2"/>
</dbReference>
<dbReference type="GO" id="GO:0016020">
    <property type="term" value="C:membrane"/>
    <property type="evidence" value="ECO:0007669"/>
    <property type="project" value="InterPro"/>
</dbReference>
<dbReference type="InterPro" id="IPR000082">
    <property type="entry name" value="SEA_dom"/>
</dbReference>
<dbReference type="InterPro" id="IPR036116">
    <property type="entry name" value="FN3_sf"/>
</dbReference>
<feature type="transmembrane region" description="Helical" evidence="15">
    <location>
        <begin position="4471"/>
        <end position="4491"/>
    </location>
</feature>
<feature type="domain" description="MAM" evidence="20">
    <location>
        <begin position="2281"/>
        <end position="2453"/>
    </location>
</feature>
<dbReference type="PROSITE" id="PS50853">
    <property type="entry name" value="FN3"/>
    <property type="match status" value="9"/>
</dbReference>
<dbReference type="PROSITE" id="PS50024">
    <property type="entry name" value="SEA"/>
    <property type="match status" value="1"/>
</dbReference>
<dbReference type="SMART" id="SM00137">
    <property type="entry name" value="MAM"/>
    <property type="match status" value="1"/>
</dbReference>
<dbReference type="InterPro" id="IPR001304">
    <property type="entry name" value="C-type_lectin-like"/>
</dbReference>
<evidence type="ECO:0000259" key="17">
    <source>
        <dbReference type="PROSITE" id="PS50022"/>
    </source>
</evidence>
<feature type="domain" description="C-type lectin" evidence="19">
    <location>
        <begin position="1816"/>
        <end position="1925"/>
    </location>
</feature>
<accession>A0A2B4S952</accession>
<keyword evidence="8" id="KW-0677">Repeat</keyword>
<keyword evidence="7" id="KW-0479">Metal-binding</keyword>
<dbReference type="Pfam" id="PF07534">
    <property type="entry name" value="TLD"/>
    <property type="match status" value="2"/>
</dbReference>
<dbReference type="InterPro" id="IPR020837">
    <property type="entry name" value="Fibrinogen_CS"/>
</dbReference>
<evidence type="ECO:0000259" key="21">
    <source>
        <dbReference type="PROSITE" id="PS50853"/>
    </source>
</evidence>
<dbReference type="SUPFAM" id="SSF49265">
    <property type="entry name" value="Fibronectin type III"/>
    <property type="match status" value="5"/>
</dbReference>
<feature type="domain" description="F5/8 type C" evidence="17">
    <location>
        <begin position="7"/>
        <end position="158"/>
    </location>
</feature>
<feature type="domain" description="Fibronectin type-III" evidence="21">
    <location>
        <begin position="4016"/>
        <end position="4110"/>
    </location>
</feature>
<feature type="domain" description="F5/8 type C" evidence="17">
    <location>
        <begin position="1406"/>
        <end position="1544"/>
    </location>
</feature>
<dbReference type="PROSITE" id="PS50022">
    <property type="entry name" value="FA58C_3"/>
    <property type="match status" value="8"/>
</dbReference>
<dbReference type="InterPro" id="IPR008979">
    <property type="entry name" value="Galactose-bd-like_sf"/>
</dbReference>
<evidence type="ECO:0000256" key="2">
    <source>
        <dbReference type="ARBA" id="ARBA00006078"/>
    </source>
</evidence>
<dbReference type="Gene3D" id="2.60.120.290">
    <property type="entry name" value="Spermadhesin, CUB domain"/>
    <property type="match status" value="1"/>
</dbReference>
<dbReference type="SUPFAM" id="SSF49785">
    <property type="entry name" value="Galactose-binding domain-like"/>
    <property type="match status" value="9"/>
</dbReference>
<feature type="domain" description="C-type lectin" evidence="19">
    <location>
        <begin position="1553"/>
        <end position="1665"/>
    </location>
</feature>
<dbReference type="SUPFAM" id="SSF56496">
    <property type="entry name" value="Fibrinogen C-terminal domain-like"/>
    <property type="match status" value="1"/>
</dbReference>
<evidence type="ECO:0000259" key="20">
    <source>
        <dbReference type="PROSITE" id="PS50060"/>
    </source>
</evidence>
<dbReference type="PROSITE" id="PS51828">
    <property type="entry name" value="PTX_2"/>
    <property type="match status" value="1"/>
</dbReference>
<dbReference type="Proteomes" id="UP000225706">
    <property type="component" value="Unassembled WGS sequence"/>
</dbReference>
<dbReference type="FunFam" id="2.60.40.10:FF:000028">
    <property type="entry name" value="Neuronal cell adhesion molecule"/>
    <property type="match status" value="3"/>
</dbReference>
<keyword evidence="5" id="KW-0245">EGF-like domain</keyword>
<dbReference type="OrthoDB" id="5979835at2759"/>
<feature type="domain" description="Fibrinogen C-terminal" evidence="22">
    <location>
        <begin position="734"/>
        <end position="948"/>
    </location>
</feature>
<feature type="domain" description="Fibronectin type-III" evidence="21">
    <location>
        <begin position="4239"/>
        <end position="4343"/>
    </location>
</feature>
<dbReference type="Pfam" id="PF00059">
    <property type="entry name" value="Lectin_C"/>
    <property type="match status" value="2"/>
</dbReference>
<dbReference type="FunFam" id="2.60.120.260:FF:000016">
    <property type="entry name" value="Contactin-associated protein-like 4 isoform 1"/>
    <property type="match status" value="3"/>
</dbReference>
<dbReference type="Gene3D" id="2.60.120.200">
    <property type="match status" value="3"/>
</dbReference>
<dbReference type="CDD" id="cd00063">
    <property type="entry name" value="FN3"/>
    <property type="match status" value="9"/>
</dbReference>
<dbReference type="InterPro" id="IPR013099">
    <property type="entry name" value="K_chnl_dom"/>
</dbReference>
<dbReference type="InterPro" id="IPR014716">
    <property type="entry name" value="Fibrinogen_a/b/g_C_1"/>
</dbReference>
<feature type="domain" description="SEA" evidence="18">
    <location>
        <begin position="3176"/>
        <end position="3291"/>
    </location>
</feature>
<dbReference type="InterPro" id="IPR006585">
    <property type="entry name" value="FTP1"/>
</dbReference>
<dbReference type="InterPro" id="IPR013783">
    <property type="entry name" value="Ig-like_fold"/>
</dbReference>
<dbReference type="PROSITE" id="PS51886">
    <property type="entry name" value="TLDC"/>
    <property type="match status" value="1"/>
</dbReference>
<dbReference type="PANTHER" id="PTHR24543">
    <property type="entry name" value="MULTICOPPER OXIDASE-RELATED"/>
    <property type="match status" value="1"/>
</dbReference>
<keyword evidence="12" id="KW-1015">Disulfide bond</keyword>
<dbReference type="InterPro" id="IPR006571">
    <property type="entry name" value="TLDc_dom"/>
</dbReference>
<evidence type="ECO:0000256" key="7">
    <source>
        <dbReference type="ARBA" id="ARBA00022723"/>
    </source>
</evidence>
<feature type="domain" description="F5/8 type C" evidence="17">
    <location>
        <begin position="2760"/>
        <end position="2911"/>
    </location>
</feature>
<dbReference type="PANTHER" id="PTHR24543:SF325">
    <property type="entry name" value="F5_8 TYPE C DOMAIN-CONTAINING PROTEIN"/>
    <property type="match status" value="1"/>
</dbReference>
<feature type="region of interest" description="Disordered" evidence="14">
    <location>
        <begin position="4657"/>
        <end position="4710"/>
    </location>
</feature>
<dbReference type="InterPro" id="IPR036056">
    <property type="entry name" value="Fibrinogen-like_C"/>
</dbReference>
<dbReference type="GO" id="GO:0046872">
    <property type="term" value="F:metal ion binding"/>
    <property type="evidence" value="ECO:0007669"/>
    <property type="project" value="UniProtKB-KW"/>
</dbReference>
<keyword evidence="15" id="KW-0812">Transmembrane</keyword>
<evidence type="ECO:0000256" key="13">
    <source>
        <dbReference type="PROSITE-ProRule" id="PRU00059"/>
    </source>
</evidence>
<evidence type="ECO:0000313" key="25">
    <source>
        <dbReference type="EMBL" id="PFX25553.1"/>
    </source>
</evidence>
<dbReference type="SMART" id="SM00231">
    <property type="entry name" value="FA58C"/>
    <property type="match status" value="8"/>
</dbReference>
<dbReference type="InterPro" id="IPR035914">
    <property type="entry name" value="Sperma_CUB_dom_sf"/>
</dbReference>
<keyword evidence="11" id="KW-0524">Neurogenesis</keyword>
<dbReference type="InterPro" id="IPR016186">
    <property type="entry name" value="C-type_lectin-like/link_sf"/>
</dbReference>
<keyword evidence="4" id="KW-0272">Extracellular matrix</keyword>
<evidence type="ECO:0000256" key="11">
    <source>
        <dbReference type="ARBA" id="ARBA00022902"/>
    </source>
</evidence>
<dbReference type="PROSITE" id="PS01285">
    <property type="entry name" value="FA58C_1"/>
    <property type="match status" value="3"/>
</dbReference>
<feature type="domain" description="Fibronectin type-III" evidence="21">
    <location>
        <begin position="3704"/>
        <end position="3798"/>
    </location>
</feature>
<evidence type="ECO:0000259" key="18">
    <source>
        <dbReference type="PROSITE" id="PS50024"/>
    </source>
</evidence>
<feature type="domain" description="F5/8 type C" evidence="17">
    <location>
        <begin position="471"/>
        <end position="627"/>
    </location>
</feature>
<dbReference type="SMART" id="SM00159">
    <property type="entry name" value="PTX"/>
    <property type="match status" value="1"/>
</dbReference>
<dbReference type="Pfam" id="PF13385">
    <property type="entry name" value="Laminin_G_3"/>
    <property type="match status" value="2"/>
</dbReference>
<dbReference type="EMBL" id="LSMT01000148">
    <property type="protein sequence ID" value="PFX25553.1"/>
    <property type="molecule type" value="Genomic_DNA"/>
</dbReference>
<feature type="domain" description="Fibronectin type-III" evidence="21">
    <location>
        <begin position="3803"/>
        <end position="3910"/>
    </location>
</feature>
<dbReference type="InterPro" id="IPR003961">
    <property type="entry name" value="FN3_dom"/>
</dbReference>
<dbReference type="FunFam" id="2.60.120.290:FF:000005">
    <property type="entry name" value="Procollagen C-endopeptidase enhancer 1"/>
    <property type="match status" value="1"/>
</dbReference>
<evidence type="ECO:0000256" key="14">
    <source>
        <dbReference type="SAM" id="MobiDB-lite"/>
    </source>
</evidence>
<keyword evidence="26" id="KW-1185">Reference proteome</keyword>
<dbReference type="SMART" id="SM00186">
    <property type="entry name" value="FBG"/>
    <property type="match status" value="1"/>
</dbReference>
<dbReference type="PROSITE" id="PS51406">
    <property type="entry name" value="FIBRINOGEN_C_2"/>
    <property type="match status" value="1"/>
</dbReference>
<dbReference type="GO" id="GO:0030154">
    <property type="term" value="P:cell differentiation"/>
    <property type="evidence" value="ECO:0007669"/>
    <property type="project" value="UniProtKB-KW"/>
</dbReference>
<dbReference type="CDD" id="cd00041">
    <property type="entry name" value="CUB"/>
    <property type="match status" value="1"/>
</dbReference>
<dbReference type="SMART" id="SM00042">
    <property type="entry name" value="CUB"/>
    <property type="match status" value="1"/>
</dbReference>
<dbReference type="FunFam" id="3.90.215.10:FF:000001">
    <property type="entry name" value="Tenascin isoform 1"/>
    <property type="match status" value="1"/>
</dbReference>
<keyword evidence="6" id="KW-0358">Heparin-binding</keyword>
<evidence type="ECO:0000256" key="5">
    <source>
        <dbReference type="ARBA" id="ARBA00022536"/>
    </source>
</evidence>
<evidence type="ECO:0000256" key="12">
    <source>
        <dbReference type="ARBA" id="ARBA00023157"/>
    </source>
</evidence>
<dbReference type="SMART" id="SM00607">
    <property type="entry name" value="FTP"/>
    <property type="match status" value="1"/>
</dbReference>
<dbReference type="InterPro" id="IPR016187">
    <property type="entry name" value="CTDL_fold"/>
</dbReference>
<comment type="caution">
    <text evidence="25">The sequence shown here is derived from an EMBL/GenBank/DDBJ whole genome shotgun (WGS) entry which is preliminary data.</text>
</comment>
<dbReference type="GO" id="GO:0007399">
    <property type="term" value="P:nervous system development"/>
    <property type="evidence" value="ECO:0007669"/>
    <property type="project" value="UniProtKB-KW"/>
</dbReference>
<keyword evidence="9" id="KW-0221">Differentiation</keyword>
<dbReference type="Pfam" id="PF00147">
    <property type="entry name" value="Fibrinogen_C"/>
    <property type="match status" value="1"/>
</dbReference>
<feature type="domain" description="F5/8 type C" evidence="17">
    <location>
        <begin position="161"/>
        <end position="314"/>
    </location>
</feature>
<feature type="domain" description="TLDc" evidence="24">
    <location>
        <begin position="2468"/>
        <end position="2644"/>
    </location>
</feature>
<evidence type="ECO:0000256" key="6">
    <source>
        <dbReference type="ARBA" id="ARBA00022674"/>
    </source>
</evidence>
<dbReference type="Gene3D" id="2.60.40.10">
    <property type="entry name" value="Immunoglobulins"/>
    <property type="match status" value="9"/>
</dbReference>
<name>A0A2B4S952_STYPI</name>
<evidence type="ECO:0000256" key="8">
    <source>
        <dbReference type="ARBA" id="ARBA00022737"/>
    </source>
</evidence>
<keyword evidence="10" id="KW-0106">Calcium</keyword>
<feature type="domain" description="Fibronectin type-III" evidence="21">
    <location>
        <begin position="3915"/>
        <end position="4011"/>
    </location>
</feature>
<evidence type="ECO:0000256" key="3">
    <source>
        <dbReference type="ARBA" id="ARBA00022473"/>
    </source>
</evidence>
<evidence type="ECO:0000259" key="16">
    <source>
        <dbReference type="PROSITE" id="PS01180"/>
    </source>
</evidence>
<comment type="similarity">
    <text evidence="2">Belongs to the neuropilin family.</text>
</comment>
<reference evidence="26" key="1">
    <citation type="journal article" date="2017" name="bioRxiv">
        <title>Comparative analysis of the genomes of Stylophora pistillata and Acropora digitifera provides evidence for extensive differences between species of corals.</title>
        <authorList>
            <person name="Voolstra C.R."/>
            <person name="Li Y."/>
            <person name="Liew Y.J."/>
            <person name="Baumgarten S."/>
            <person name="Zoccola D."/>
            <person name="Flot J.-F."/>
            <person name="Tambutte S."/>
            <person name="Allemand D."/>
            <person name="Aranda M."/>
        </authorList>
    </citation>
    <scope>NUCLEOTIDE SEQUENCE [LARGE SCALE GENOMIC DNA]</scope>
</reference>
<dbReference type="SUPFAM" id="SSF81324">
    <property type="entry name" value="Voltage-gated potassium channels"/>
    <property type="match status" value="1"/>
</dbReference>
<dbReference type="Pfam" id="PF00629">
    <property type="entry name" value="MAM"/>
    <property type="match status" value="1"/>
</dbReference>
<dbReference type="PROSITE" id="PS00514">
    <property type="entry name" value="FIBRINOGEN_C_1"/>
    <property type="match status" value="1"/>
</dbReference>
<feature type="domain" description="F5/8 type C" evidence="17">
    <location>
        <begin position="3538"/>
        <end position="3697"/>
    </location>
</feature>
<dbReference type="InterPro" id="IPR000859">
    <property type="entry name" value="CUB_dom"/>
</dbReference>
<dbReference type="Gene3D" id="3.90.215.10">
    <property type="entry name" value="Gamma Fibrinogen, chain A, domain 1"/>
    <property type="match status" value="1"/>
</dbReference>
<dbReference type="InterPro" id="IPR002181">
    <property type="entry name" value="Fibrinogen_a/b/g_C_dom"/>
</dbReference>
<sequence length="4710" mass="532024">MFFLRECIAALGMESGEILDGQISASSKHSDSLAPIHSRLHWGPGNRGAWAASTNDVKQWLQIDLGSQFFNVNGVATQGRHNANQWVKKYKLQYSDNGLNFNFYREEGSGTDKLFTGNTDENYVVSHDLNPSIRARFVRFRPREWHGHISMRAELYGCQACRDDHGMESGVITNGQISASTEYDAIHSAAQGRLNFQRHNNLQGAWSAHFNDGNQWLQVDLGTVYNAVTRVATQGRHDANQWVTEYKIQYSNDGVNIKYYMEHGQIIHKVFTGNTDRDTIVLLDLDPPIRARYIRFHSVTWYSHISMRVELYGCQECQESLGVETNEIPDGQLKASSMLNGNLAPKFGRLHLEKELPHREGSWAALHNDTDQWLQVDVGTYYVKVTRVATQGRNGSEEWVTQYRLQYGDDAVSLHHYKEYNQDINKVFEGNTDADSVVSHDLVPPIRARYVRFLPGAWHDHISMRVDLYGCQECQKALGMENGAIPDEKITASTYYAEGSRPSRARLYIENDQEAGGWVAKVNDANQWLQIDLGSQYRITRVATQGRYRDKHYSWVEKYKLRYGREGEYFKYYKEEGQATEKVFEANKDKNTVVFHELYPGITARYVRFYPKQYYNEISMRAELYGCPDCQVVAYNSLKSPSYPKDYPGNMDCVYEIPVLHYKALKFTFQDFHLEESSLCYDYLTIANDTNHVYSKFCGEKTGETIMVTGQHILIKFHTDYSIESRGFLIIFNPVPVVHGHDCLDLLHKGYTENGVYGINPDGGGFLTVFCDQRTNGGGWTVLQQRLDGSVDFYRNWTSYKNGFGNLTSEFWLGNDNINKITSQSSQLLIELKDQANLIAHASYNSFQVGLEAEKYVVRVTEFSGTAGDSLAIHNGMMFSTPDSDNDINDPYTCAQRYTGAWWYKACHESNLNGQYGVSEYAQGVIWFHWKGYYHSLKESSMKVKPRRERQWSYELIFSGESSDFVLLPRITDLQDATACWWIKTEETSGWSTVFSLHNYKNESVLSFSFHANGSYSLHVNNEQSIFSVQGEVISDGRWHHMCIARSHSDGKWTFHSDGAQRVEDVGLGTGYSTESGFMIIGIFKGNMGGFNMWDEYIDDVSRIEKIAHACSSITGNVVPWPEVYLWRRGNVLKKKTSVCKFFEVAHWDFRRHGNSNSRTTYDFLSKTWGSFTKHGYDRVKGVASLQVNENLALGADVQSECLGNPNLCYQGLSLSFWLRHKPRFITTISGYEDEYDNILGKWLDAVLPKEGSWLRCYKAFSGWKGPHFHSCDGLGPTVVLLRVQKNIFGGFLYSNWGGADGYLKSNQAFIFSLKNLRGIAPFKMDLKSEKSDHAAMQKSTFGPIFGEDDINIHSSPTESAASFTSLNNSYQFPSSLALSIDERDSLLAGSKYFIVDDLEAFYYAATSNEVGLRKGALHDSQFSASSSLDDTDAPGRPEHASFNNEQGSWCSYTNGAGEWIELDLGSDQTIYGVAAKGSHDSNAEVTLYKIGIRGSLNDPWLHEVTSNGSLNYFYPNSFIARYVRFTVIGAITASCMRVGVLKEYCPSGWKYFRGSCYFFSPTSKSWEAAKSSCADSSANLANVGSKKENDFIAAHTESDNWIGLKEIQGNQMNWTKDQTNSEYTAWKEGEPVYEVNRTECACLSHSSGNWYTVSCDNELDFVCEKALTLHDVSHWSSSTWKCMSEPKLARLHETRNCHASWCGSVGAWLQIDLGRDHNIDGIHTQGARDNYGFVKKFTLSYRTMSGEWQKFEEDGNVKEFVGNVNGNRVVKQTFLPPFTAHFVRFYATECNTATSCCMRVEIYISARCPSGWEYFQGSCYWFSSHSNSQSHAVNTCHGRNAELPKVTSVEENNFLKKSGHSWWLDLRRDATHKSIFRWSDGSLPDFTNWKSGDHNDIIKECVEQEDTGEWNTVLCDANRKIACKKENIDVILATGAVSKRSAGIVFGFQEFTNTYHLSVSASPHNWEVRPPDYSLGWVHVGITWSNRWGLRFYQNGVVTAESTNPARLLYAIESNFPRFFIGKESATHALKRIHNLQISDLRIWESVIPLEKMVDLQTNSALPWYMWKNIGDYQYPWELKYVSRENPNEENFDVIPQDTEYHNMGCFKIDSGPSIPSLEGTDPLLSGNYVSRTYAPLKCRHAALRRGNKMFAVASGGKCLSSSGEYSSDVVKSYTETSDECKNGRGAAHYVNIYLIKGDSNNAAFKKPTAQSGTIKASSFATDGSHYNSNKEKCSLTTSQNNPWWRVDLEREVLIRGVYIYIHSSETLNYLLQIRIGNHDNPNLKKNSPCGGSFRFKRVHWRRIRCPSPLKGKFVSITRIVGNSNLKLCEVEVREEATEYAKASMSYPRQRTIISVLESSYLVGAVNCLSFHYNMSGQNVGRLNVFIVDQENALSLPWRLAGDQGNHWNIAQVSLNALHGFKIKFEALSDGGISGEIGIRDIKVGFNSSCKCTPIEACPQITGFHSAMISHVPSYQDTLMRWLSETGYGEKYWVPCYRAHVDGWSKLIFHKICDDEGPSVTIARTGSFVFGGFSDKSWNDFNLKKIFPSSNAFLFSLKPSSDKPRKLNVLLEKRHQAIRMHKLTGPCWGEEKDELCFIDQNVVTEIDVGGVFNVSGITSATAGEYFTGESSFQADDIQVFVIGDSLCDPPCREGESCDEVAGRCICDPTRREEEMCRRRQELQLLRDKRCTELWAHRKAVGCSGRLFARYERHTADSVRKWRCYYENALTRDRSRYDTIKKSRCYHSNSRLESFTNEDAGCRPLGMESKTILDSQITVSSHWQPTNDYHGAHNARLNYVADASAWAAGSNDVNQWLQIDFLVKTSVSKVATQGRKHYDQWVTSYSLSHSMEGTNFEEYKKCGTTEIFNANRDRNTIVYNTVNPVIFTRYIRVIPKTWKKHICMRVEFYECGGARTKSVVPMKTKVTYYTTKESVFAIIKTGSEYDVFKTDELLSQAEYVWTFDNLKDIKDLRGTTWGQRSDLLQSTAGVRGRAVSTAGGVGPVRLHDDSEKLYLANPLMSAQVTLALWLLYHSKVPPASQTFLASGEEVSNGRGIHLFQMDSSKEELTFRVTVANGRCFVRFRAPQGVWTHWVFTWKEVNGTLSESMTVYRNGKPITDLLQNACEVRSSPKITNLDLTIGSNTLPTASFDDVIVWLKLLSVSEVEELFSYYKGRANLHVNASLELTDEKFNPEYENVTSEIFKNTSTWIQTQVMSLYQDHSLLSVDNFTYWNVTNVAVRFTVRFKRTGYKETEPLQTSLVSQSMLGSRPIKLLSNLTANDVDISYRMIGSVERHIVSVTSGTTEYELINLRPYTLYAITATPLTLEGEGKESHEVIVRTAEGVPTSSPLNVKAFVNKSAERLVVSWEPLPLEHRHGIILGYNIKYVPQKGGDSQTMIVYSPSLSTELQNLKQGILYVIEIKAFNRVDEGPSSPATVVRSPEGVPSLAPPIVMGHSSSYTSVTVKWMAIPEENSNGIIMGYVVVVENIDKSFYVCKNTFTKEVHELEKSEVYKIKVAGFTSKGFSNFSDYVTVITNVDDCHDLGMEDYNITNSRITASSQQHLAPNARLNFKPANSLLPGAWCAAINDANQPWLQVDFANKVTLTQVATQGRFYDGDAVGPSLFHWVKTFSLNYSLDEGMHFKAYEQFDDVKIFHGNWDSNTVVFNSITPVIYTRYIRILPRSWEGTACIRAEFFTCHHEFTLEKVNITSSIASSTGVGLQWKPPDPLMLGEHVQGYVIEIVDLLRGESFNYTVNSSMTSADLNILKPYTPYEFKVYGFTSSWEGNITDVISLKTQEDAPSEPPRNFTIQHTTSSELTFKLKPVDQYHINGVLRGYKVTYGKIKSPNHTWTTLVINATHRRRRKRSTENETLSFVLTNLKRYTTYTVTVLAFTVKDGVPTLAANFTTAQDVPDHPPTNVTAFNTSSTSINVTWQPIPPDHTRGIILKYYVKYRRHDKPNDNVSIATVNSTELQVELKGLGKYKEYFIQVAGATVVGLGNYSGPVFVRTEQDFPDEPPINITAKGIEPTALRVHWFPVPDETINGIGIGYKLTLIHINGTSVRNFTINASALMIDIAGLEIWTNYTIKMKAFTVMGDGPWSDFVKEHTDEEAPFKPPANLTGQTKSSTSIFVQWSSLVLPNLRGILRGYTVYYEEAPSSVHPIVLKNVSVDISVTQVELTGLYKFTEYHIWVKAFTTSEGVPSNTIFRKTQEDVRAFTTEGYGPENSLTALTGQDVPSKPPQSITTASHVTLTNIPVAWQPIDPDHINGILRGYKIRYQAVEIGEESVEEEPIGEQIVNSSTLSLVLTNLEIFTLYRIDVVGFTIMGDGPPVTDYAETCRCHKRLTTSWYEFQPYVRLSENGLPDGLIPPILSDLTVACCESCQSHGKSYVDMNSNGFNDSAMLPSLRALRNSIENPTDFFFPVYGFKDQKQFAKQFGYQGIGESPGMAFIINTNSQDNMPNAILVNITSCWPAVMLALVITYLAGLVVWYVESETNPKDFPPSFIEGAYEAFYWSFVSMTTVGYGDRAPITITGRILAIVVILSGLVIFGIVNGAMATAITSVTLETDYKIYGTKAAAIEGTPEYRMGVRKNANMDKDLRQDLRAELKGMVESFNENIRTMKTQLASRHAKERKEFLTSIKKQQSRKYLSSVKLTELDNPYFDPEPDEQESFKDKPDEQVLSNDKPDKVELCSDEHNEKHLPSNKYQSDC</sequence>
<dbReference type="PROSITE" id="PS01180">
    <property type="entry name" value="CUB"/>
    <property type="match status" value="1"/>
</dbReference>
<feature type="compositionally biased region" description="Basic and acidic residues" evidence="14">
    <location>
        <begin position="4670"/>
        <end position="4701"/>
    </location>
</feature>
<feature type="domain" description="Fibronectin type-III" evidence="21">
    <location>
        <begin position="3252"/>
        <end position="3343"/>
    </location>
</feature>
<dbReference type="Gene3D" id="2.60.120.260">
    <property type="entry name" value="Galactose-binding domain-like"/>
    <property type="match status" value="9"/>
</dbReference>
<keyword evidence="3" id="KW-0217">Developmental protein</keyword>
<feature type="domain" description="F5/8 type C" evidence="17">
    <location>
        <begin position="317"/>
        <end position="470"/>
    </location>
</feature>
<dbReference type="InterPro" id="IPR013320">
    <property type="entry name" value="ConA-like_dom_sf"/>
</dbReference>
<proteinExistence type="inferred from homology"/>
<dbReference type="Pfam" id="PF00754">
    <property type="entry name" value="F5_F8_type_C"/>
    <property type="match status" value="8"/>
</dbReference>
<dbReference type="Pfam" id="PF00041">
    <property type="entry name" value="fn3"/>
    <property type="match status" value="7"/>
</dbReference>
<evidence type="ECO:0000256" key="9">
    <source>
        <dbReference type="ARBA" id="ARBA00022782"/>
    </source>
</evidence>
<keyword evidence="15" id="KW-0472">Membrane</keyword>
<evidence type="ECO:0000256" key="15">
    <source>
        <dbReference type="SAM" id="Phobius"/>
    </source>
</evidence>
<dbReference type="Pfam" id="PF07885">
    <property type="entry name" value="Ion_trans_2"/>
    <property type="match status" value="1"/>
</dbReference>
<evidence type="ECO:0000256" key="4">
    <source>
        <dbReference type="ARBA" id="ARBA00022530"/>
    </source>
</evidence>
<dbReference type="Pfam" id="PF00431">
    <property type="entry name" value="CUB"/>
    <property type="match status" value="1"/>
</dbReference>
<dbReference type="InterPro" id="IPR000421">
    <property type="entry name" value="FA58C"/>
</dbReference>
<comment type="caution">
    <text evidence="13">Lacks conserved residue(s) required for the propagation of feature annotation.</text>
</comment>
<dbReference type="SUPFAM" id="SSF56436">
    <property type="entry name" value="C-type lectin-like"/>
    <property type="match status" value="2"/>
</dbReference>
<dbReference type="CDD" id="cd00037">
    <property type="entry name" value="CLECT"/>
    <property type="match status" value="1"/>
</dbReference>
<dbReference type="CDD" id="cd06263">
    <property type="entry name" value="MAM"/>
    <property type="match status" value="1"/>
</dbReference>
<dbReference type="InterPro" id="IPR001759">
    <property type="entry name" value="PTX_dom"/>
</dbReference>
<evidence type="ECO:0000259" key="19">
    <source>
        <dbReference type="PROSITE" id="PS50041"/>
    </source>
</evidence>
<protein>
    <submittedName>
        <fullName evidence="25">Fibrinogen C domain-containing protein 1</fullName>
    </submittedName>
</protein>